<comment type="caution">
    <text evidence="3">The sequence shown here is derived from an EMBL/GenBank/DDBJ whole genome shotgun (WGS) entry which is preliminary data.</text>
</comment>
<reference evidence="3 4" key="1">
    <citation type="submission" date="2024-04" db="EMBL/GenBank/DDBJ databases">
        <title>Phyllosticta paracitricarpa is synonymous to the EU quarantine fungus P. citricarpa based on phylogenomic analyses.</title>
        <authorList>
            <consortium name="Lawrence Berkeley National Laboratory"/>
            <person name="Van ingen-buijs V.A."/>
            <person name="Van westerhoven A.C."/>
            <person name="Haridas S."/>
            <person name="Skiadas P."/>
            <person name="Martin F."/>
            <person name="Groenewald J.Z."/>
            <person name="Crous P.W."/>
            <person name="Seidl M.F."/>
        </authorList>
    </citation>
    <scope>NUCLEOTIDE SEQUENCE [LARGE SCALE GENOMIC DNA]</scope>
    <source>
        <strain evidence="3 4">CPC 17464</strain>
    </source>
</reference>
<evidence type="ECO:0000313" key="3">
    <source>
        <dbReference type="EMBL" id="KAK7544555.1"/>
    </source>
</evidence>
<proteinExistence type="predicted"/>
<dbReference type="EMBL" id="JBBPEH010000001">
    <property type="protein sequence ID" value="KAK7544555.1"/>
    <property type="molecule type" value="Genomic_DNA"/>
</dbReference>
<protein>
    <submittedName>
        <fullName evidence="3">Hydrolase/acyltransferase</fullName>
    </submittedName>
</protein>
<dbReference type="InterPro" id="IPR029058">
    <property type="entry name" value="AB_hydrolase_fold"/>
</dbReference>
<dbReference type="Gene3D" id="3.40.50.1820">
    <property type="entry name" value="alpha/beta hydrolase"/>
    <property type="match status" value="1"/>
</dbReference>
<dbReference type="PANTHER" id="PTHR43194:SF2">
    <property type="entry name" value="PEROXISOMAL MEMBRANE PROTEIN LPX1"/>
    <property type="match status" value="1"/>
</dbReference>
<feature type="chain" id="PRO_5047089278" evidence="1">
    <location>
        <begin position="21"/>
        <end position="298"/>
    </location>
</feature>
<dbReference type="InterPro" id="IPR000073">
    <property type="entry name" value="AB_hydrolase_1"/>
</dbReference>
<keyword evidence="3" id="KW-0378">Hydrolase</keyword>
<evidence type="ECO:0000259" key="2">
    <source>
        <dbReference type="Pfam" id="PF12697"/>
    </source>
</evidence>
<feature type="domain" description="AB hydrolase-1" evidence="2">
    <location>
        <begin position="67"/>
        <end position="285"/>
    </location>
</feature>
<dbReference type="GeneID" id="92030788"/>
<dbReference type="SUPFAM" id="SSF53474">
    <property type="entry name" value="alpha/beta-Hydrolases"/>
    <property type="match status" value="1"/>
</dbReference>
<dbReference type="InterPro" id="IPR050228">
    <property type="entry name" value="Carboxylesterase_BioH"/>
</dbReference>
<feature type="signal peptide" evidence="1">
    <location>
        <begin position="1"/>
        <end position="20"/>
    </location>
</feature>
<organism evidence="3 4">
    <name type="scientific">Phyllosticta citribraziliensis</name>
    <dbReference type="NCBI Taxonomy" id="989973"/>
    <lineage>
        <taxon>Eukaryota</taxon>
        <taxon>Fungi</taxon>
        <taxon>Dikarya</taxon>
        <taxon>Ascomycota</taxon>
        <taxon>Pezizomycotina</taxon>
        <taxon>Dothideomycetes</taxon>
        <taxon>Dothideomycetes incertae sedis</taxon>
        <taxon>Botryosphaeriales</taxon>
        <taxon>Phyllostictaceae</taxon>
        <taxon>Phyllosticta</taxon>
    </lineage>
</organism>
<dbReference type="PANTHER" id="PTHR43194">
    <property type="entry name" value="HYDROLASE ALPHA/BETA FOLD FAMILY"/>
    <property type="match status" value="1"/>
</dbReference>
<evidence type="ECO:0000313" key="4">
    <source>
        <dbReference type="Proteomes" id="UP001360953"/>
    </source>
</evidence>
<accession>A0ABR1M9K4</accession>
<keyword evidence="1" id="KW-0732">Signal</keyword>
<dbReference type="Proteomes" id="UP001360953">
    <property type="component" value="Unassembled WGS sequence"/>
</dbReference>
<dbReference type="GO" id="GO:0016787">
    <property type="term" value="F:hydrolase activity"/>
    <property type="evidence" value="ECO:0007669"/>
    <property type="project" value="UniProtKB-KW"/>
</dbReference>
<keyword evidence="4" id="KW-1185">Reference proteome</keyword>
<evidence type="ECO:0000256" key="1">
    <source>
        <dbReference type="SAM" id="SignalP"/>
    </source>
</evidence>
<gene>
    <name evidence="3" type="ORF">J3D65DRAFT_599196</name>
</gene>
<dbReference type="RefSeq" id="XP_066659790.1">
    <property type="nucleotide sequence ID" value="XM_066797882.1"/>
</dbReference>
<sequence>MWKLLYFWLGLCALAHSSPAVLEKRQNPWEILPPTPAEVEGFVDTRFLVDGVYQWINQYNPSPQVPLVFLHGGLGDHRYWADVARLAIKAGYHVVLVDLRGHGRTDYLKDDKFTYELYIKNVFDLLNDRGLGPDYVMIGWSDGAASVLAGLIDPVIKRRIYKAFIFAGFQKPSDTNPTFSSTPIFKDFVSRCRNDYPTFGKRGGQNFDEFAAKVAELEKNYPQFTDDQLRSIDGGRVTICGADRDEAVNLDVAPRLHGLIKYSTLTILKDVSHFAPVQNPQLVWDAILAFLKVPTAVE</sequence>
<dbReference type="Pfam" id="PF12697">
    <property type="entry name" value="Abhydrolase_6"/>
    <property type="match status" value="1"/>
</dbReference>
<name>A0ABR1M9K4_9PEZI</name>